<dbReference type="eggNOG" id="KOG0926">
    <property type="taxonomic scope" value="Eukaryota"/>
</dbReference>
<evidence type="ECO:0000256" key="3">
    <source>
        <dbReference type="ARBA" id="ARBA00022801"/>
    </source>
</evidence>
<evidence type="ECO:0000259" key="7">
    <source>
        <dbReference type="PROSITE" id="PS51194"/>
    </source>
</evidence>
<keyword evidence="9" id="KW-1185">Reference proteome</keyword>
<evidence type="ECO:0000313" key="8">
    <source>
        <dbReference type="EMBL" id="EYU29681.1"/>
    </source>
</evidence>
<dbReference type="GO" id="GO:0016787">
    <property type="term" value="F:hydrolase activity"/>
    <property type="evidence" value="ECO:0007669"/>
    <property type="project" value="UniProtKB-KW"/>
</dbReference>
<dbReference type="GO" id="GO:0003724">
    <property type="term" value="F:RNA helicase activity"/>
    <property type="evidence" value="ECO:0007669"/>
    <property type="project" value="UniProtKB-EC"/>
</dbReference>
<dbReference type="AlphaFoldDB" id="A0A022QP04"/>
<dbReference type="GO" id="GO:0005730">
    <property type="term" value="C:nucleolus"/>
    <property type="evidence" value="ECO:0000318"/>
    <property type="project" value="GO_Central"/>
</dbReference>
<evidence type="ECO:0000256" key="4">
    <source>
        <dbReference type="ARBA" id="ARBA00022806"/>
    </source>
</evidence>
<name>A0A022QP04_ERYGU</name>
<keyword evidence="4" id="KW-0347">Helicase</keyword>
<evidence type="ECO:0000256" key="1">
    <source>
        <dbReference type="ARBA" id="ARBA00012552"/>
    </source>
</evidence>
<dbReference type="GO" id="GO:0004386">
    <property type="term" value="F:helicase activity"/>
    <property type="evidence" value="ECO:0000318"/>
    <property type="project" value="GO_Central"/>
</dbReference>
<evidence type="ECO:0000256" key="6">
    <source>
        <dbReference type="ARBA" id="ARBA00047984"/>
    </source>
</evidence>
<evidence type="ECO:0000256" key="5">
    <source>
        <dbReference type="ARBA" id="ARBA00022840"/>
    </source>
</evidence>
<dbReference type="EMBL" id="KI631172">
    <property type="protein sequence ID" value="EYU29681.1"/>
    <property type="molecule type" value="Genomic_DNA"/>
</dbReference>
<dbReference type="PANTHER" id="PTHR18934:SF99">
    <property type="entry name" value="ATP-DEPENDENT RNA HELICASE DHX37-RELATED"/>
    <property type="match status" value="1"/>
</dbReference>
<dbReference type="PROSITE" id="PS51194">
    <property type="entry name" value="HELICASE_CTER"/>
    <property type="match status" value="1"/>
</dbReference>
<sequence length="557" mass="63333">MVTPKVSNNLSEQREVEDLCQKLRRASREIVAKVVKGKEEGKSSSPGPLRVLPLHAMLSAKLQLRVFEEGRIKYVVDTGKEKVKKYNSSNSMETYDIQWISKASAAQRAGRAGRTGPGHCYRLYSSAAFGNSFPDFTQAEISKVPVYGVVLLMKSMDIGKAIISCTFTIYYYLYLQSALIDAERCLKVLEALSEKGRLTPLGKAMARYPMSPRETLLECKSSLAHAVAAAAALSLSNPFQMRIEDGTREDSNEKVVDIEEKPRKMNFSNSTSDALTIASALQCFEVSENPEIFCNDNSLHQKTMKEMSKLRKQLLQLVFKSNISDSENEFSWNHGTAEHLNEEEKVKIKEILRKAIFAGWADRVAKRMKGASILSQGEEKVKVKRIRYQKACMVKKTCLVYNELLQGKRPYITSVKANWLPQYARSLCTFYAPLLGLKPYYDPVSDQVFSWSTPTFGPHLWELPPHNLPIEDRFTRVTAEIILQPELPGVKRVGSLLNKLNTEGRVTDGFAKLRELWSENREALFSEIEDWFQDGFRSVRFKELWAEMIPDSEERFR</sequence>
<evidence type="ECO:0000313" key="9">
    <source>
        <dbReference type="Proteomes" id="UP000030748"/>
    </source>
</evidence>
<dbReference type="STRING" id="4155.A0A022QP04"/>
<dbReference type="Gene3D" id="1.20.120.1080">
    <property type="match status" value="1"/>
</dbReference>
<dbReference type="Proteomes" id="UP000030748">
    <property type="component" value="Unassembled WGS sequence"/>
</dbReference>
<evidence type="ECO:0000256" key="2">
    <source>
        <dbReference type="ARBA" id="ARBA00022741"/>
    </source>
</evidence>
<dbReference type="InterPro" id="IPR007502">
    <property type="entry name" value="Helicase-assoc_dom"/>
</dbReference>
<dbReference type="SUPFAM" id="SSF52540">
    <property type="entry name" value="P-loop containing nucleoside triphosphate hydrolases"/>
    <property type="match status" value="1"/>
</dbReference>
<organism evidence="8 9">
    <name type="scientific">Erythranthe guttata</name>
    <name type="common">Yellow monkey flower</name>
    <name type="synonym">Mimulus guttatus</name>
    <dbReference type="NCBI Taxonomy" id="4155"/>
    <lineage>
        <taxon>Eukaryota</taxon>
        <taxon>Viridiplantae</taxon>
        <taxon>Streptophyta</taxon>
        <taxon>Embryophyta</taxon>
        <taxon>Tracheophyta</taxon>
        <taxon>Spermatophyta</taxon>
        <taxon>Magnoliopsida</taxon>
        <taxon>eudicotyledons</taxon>
        <taxon>Gunneridae</taxon>
        <taxon>Pentapetalae</taxon>
        <taxon>asterids</taxon>
        <taxon>lamiids</taxon>
        <taxon>Lamiales</taxon>
        <taxon>Phrymaceae</taxon>
        <taxon>Erythranthe</taxon>
    </lineage>
</organism>
<dbReference type="Gene3D" id="3.40.50.300">
    <property type="entry name" value="P-loop containing nucleotide triphosphate hydrolases"/>
    <property type="match status" value="1"/>
</dbReference>
<dbReference type="Pfam" id="PF04408">
    <property type="entry name" value="WHD_HA2"/>
    <property type="match status" value="1"/>
</dbReference>
<keyword evidence="5" id="KW-0067">ATP-binding</keyword>
<dbReference type="SMART" id="SM00847">
    <property type="entry name" value="HA2"/>
    <property type="match status" value="1"/>
</dbReference>
<dbReference type="InterPro" id="IPR027417">
    <property type="entry name" value="P-loop_NTPase"/>
</dbReference>
<dbReference type="InterPro" id="IPR001650">
    <property type="entry name" value="Helicase_C-like"/>
</dbReference>
<dbReference type="GO" id="GO:0005524">
    <property type="term" value="F:ATP binding"/>
    <property type="evidence" value="ECO:0007669"/>
    <property type="project" value="UniProtKB-KW"/>
</dbReference>
<dbReference type="EC" id="3.6.4.13" evidence="1"/>
<keyword evidence="2" id="KW-0547">Nucleotide-binding</keyword>
<gene>
    <name evidence="8" type="ORF">MIMGU_mgv1a019922mg</name>
</gene>
<dbReference type="CDD" id="cd18791">
    <property type="entry name" value="SF2_C_RHA"/>
    <property type="match status" value="1"/>
</dbReference>
<accession>A0A022QP04</accession>
<keyword evidence="3" id="KW-0378">Hydrolase</keyword>
<comment type="catalytic activity">
    <reaction evidence="6">
        <text>ATP + H2O = ADP + phosphate + H(+)</text>
        <dbReference type="Rhea" id="RHEA:13065"/>
        <dbReference type="ChEBI" id="CHEBI:15377"/>
        <dbReference type="ChEBI" id="CHEBI:15378"/>
        <dbReference type="ChEBI" id="CHEBI:30616"/>
        <dbReference type="ChEBI" id="CHEBI:43474"/>
        <dbReference type="ChEBI" id="CHEBI:456216"/>
        <dbReference type="EC" id="3.6.4.13"/>
    </reaction>
</comment>
<feature type="domain" description="Helicase C-terminal" evidence="7">
    <location>
        <begin position="1"/>
        <end position="157"/>
    </location>
</feature>
<reference evidence="8 9" key="1">
    <citation type="journal article" date="2013" name="Proc. Natl. Acad. Sci. U.S.A.">
        <title>Fine-scale variation in meiotic recombination in Mimulus inferred from population shotgun sequencing.</title>
        <authorList>
            <person name="Hellsten U."/>
            <person name="Wright K.M."/>
            <person name="Jenkins J."/>
            <person name="Shu S."/>
            <person name="Yuan Y."/>
            <person name="Wessler S.R."/>
            <person name="Schmutz J."/>
            <person name="Willis J.H."/>
            <person name="Rokhsar D.S."/>
        </authorList>
    </citation>
    <scope>NUCLEOTIDE SEQUENCE [LARGE SCALE GENOMIC DNA]</scope>
    <source>
        <strain evidence="9">cv. DUN x IM62</strain>
    </source>
</reference>
<protein>
    <recommendedName>
        <fullName evidence="1">RNA helicase</fullName>
        <ecNumber evidence="1">3.6.4.13</ecNumber>
    </recommendedName>
</protein>
<dbReference type="InterPro" id="IPR048333">
    <property type="entry name" value="HA2_WH"/>
</dbReference>
<dbReference type="GO" id="GO:0003723">
    <property type="term" value="F:RNA binding"/>
    <property type="evidence" value="ECO:0000318"/>
    <property type="project" value="GO_Central"/>
</dbReference>
<dbReference type="GO" id="GO:0000462">
    <property type="term" value="P:maturation of SSU-rRNA from tricistronic rRNA transcript (SSU-rRNA, 5.8S rRNA, LSU-rRNA)"/>
    <property type="evidence" value="ECO:0000318"/>
    <property type="project" value="GO_Central"/>
</dbReference>
<proteinExistence type="predicted"/>
<dbReference type="PANTHER" id="PTHR18934">
    <property type="entry name" value="ATP-DEPENDENT RNA HELICASE"/>
    <property type="match status" value="1"/>
</dbReference>